<name>A0A067NX72_PLEO1</name>
<reference evidence="3" key="1">
    <citation type="journal article" date="2014" name="Proc. Natl. Acad. Sci. U.S.A.">
        <title>Extensive sampling of basidiomycete genomes demonstrates inadequacy of the white-rot/brown-rot paradigm for wood decay fungi.</title>
        <authorList>
            <person name="Riley R."/>
            <person name="Salamov A.A."/>
            <person name="Brown D.W."/>
            <person name="Nagy L.G."/>
            <person name="Floudas D."/>
            <person name="Held B.W."/>
            <person name="Levasseur A."/>
            <person name="Lombard V."/>
            <person name="Morin E."/>
            <person name="Otillar R."/>
            <person name="Lindquist E.A."/>
            <person name="Sun H."/>
            <person name="LaButti K.M."/>
            <person name="Schmutz J."/>
            <person name="Jabbour D."/>
            <person name="Luo H."/>
            <person name="Baker S.E."/>
            <person name="Pisabarro A.G."/>
            <person name="Walton J.D."/>
            <person name="Blanchette R.A."/>
            <person name="Henrissat B."/>
            <person name="Martin F."/>
            <person name="Cullen D."/>
            <person name="Hibbett D.S."/>
            <person name="Grigoriev I.V."/>
        </authorList>
    </citation>
    <scope>NUCLEOTIDE SEQUENCE [LARGE SCALE GENOMIC DNA]</scope>
    <source>
        <strain evidence="3">PC15</strain>
    </source>
</reference>
<accession>A0A067NX72</accession>
<dbReference type="EMBL" id="KL198007">
    <property type="protein sequence ID" value="KDQ28727.1"/>
    <property type="molecule type" value="Genomic_DNA"/>
</dbReference>
<dbReference type="STRING" id="1137138.A0A067NX72"/>
<dbReference type="Gene3D" id="3.40.50.1820">
    <property type="entry name" value="alpha/beta hydrolase"/>
    <property type="match status" value="1"/>
</dbReference>
<dbReference type="OrthoDB" id="94039at2759"/>
<feature type="domain" description="AB hydrolase-1" evidence="1">
    <location>
        <begin position="40"/>
        <end position="322"/>
    </location>
</feature>
<dbReference type="InterPro" id="IPR029058">
    <property type="entry name" value="AB_hydrolase_fold"/>
</dbReference>
<dbReference type="AlphaFoldDB" id="A0A067NX72"/>
<dbReference type="SUPFAM" id="SSF53474">
    <property type="entry name" value="alpha/beta-Hydrolases"/>
    <property type="match status" value="1"/>
</dbReference>
<evidence type="ECO:0000259" key="1">
    <source>
        <dbReference type="Pfam" id="PF12697"/>
    </source>
</evidence>
<evidence type="ECO:0000313" key="2">
    <source>
        <dbReference type="EMBL" id="KDQ28727.1"/>
    </source>
</evidence>
<dbReference type="Pfam" id="PF12697">
    <property type="entry name" value="Abhydrolase_6"/>
    <property type="match status" value="1"/>
</dbReference>
<dbReference type="HOGENOM" id="CLU_032490_0_0_1"/>
<sequence length="338" mass="38143">MFQESVTYLADESYPFAVVAKRYWTEASDENGSDPEAPTLIFLHSTSFHKETWEPTLTHLFHLLAGSSRAGKIREAWALDCPNHGEAAALNEAVFNRPEYRQSFTCEKYAQAAHRFLTAGPQHGAKIDFQRRNLVGIGHSLGGVAMSALQGLEPRLPFSSIIIVEPMLSPDGRHHLERLRKVLVKSAKERRHVWPDRKSARQYLEERMELPKRQKWDPRVIDLFVKYGLRSHPDGITLACSREEEEGMYEDVEGPTRPVIALTAACQRMPVHIAFGCVPDYVPLQVHDATINPRSGRKFASITRIEGVGHLVPQIVPEKLAKVLFDGLAQNYAMKSKL</sequence>
<dbReference type="InterPro" id="IPR000073">
    <property type="entry name" value="AB_hydrolase_1"/>
</dbReference>
<dbReference type="VEuPathDB" id="FungiDB:PLEOSDRAFT_1102767"/>
<protein>
    <recommendedName>
        <fullName evidence="1">AB hydrolase-1 domain-containing protein</fullName>
    </recommendedName>
</protein>
<organism evidence="2 3">
    <name type="scientific">Pleurotus ostreatus (strain PC15)</name>
    <name type="common">Oyster mushroom</name>
    <dbReference type="NCBI Taxonomy" id="1137138"/>
    <lineage>
        <taxon>Eukaryota</taxon>
        <taxon>Fungi</taxon>
        <taxon>Dikarya</taxon>
        <taxon>Basidiomycota</taxon>
        <taxon>Agaricomycotina</taxon>
        <taxon>Agaricomycetes</taxon>
        <taxon>Agaricomycetidae</taxon>
        <taxon>Agaricales</taxon>
        <taxon>Pleurotineae</taxon>
        <taxon>Pleurotaceae</taxon>
        <taxon>Pleurotus</taxon>
    </lineage>
</organism>
<dbReference type="InParanoid" id="A0A067NX72"/>
<proteinExistence type="predicted"/>
<gene>
    <name evidence="2" type="ORF">PLEOSDRAFT_1102767</name>
</gene>
<dbReference type="Proteomes" id="UP000027073">
    <property type="component" value="Unassembled WGS sequence"/>
</dbReference>
<evidence type="ECO:0000313" key="3">
    <source>
        <dbReference type="Proteomes" id="UP000027073"/>
    </source>
</evidence>